<proteinExistence type="predicted"/>
<protein>
    <submittedName>
        <fullName evidence="1">Uncharacterized protein</fullName>
    </submittedName>
</protein>
<name>A0ACC2J6X7_9PEZI</name>
<dbReference type="Proteomes" id="UP001153334">
    <property type="component" value="Unassembled WGS sequence"/>
</dbReference>
<accession>A0ACC2J6X7</accession>
<dbReference type="EMBL" id="JAPESX010000126">
    <property type="protein sequence ID" value="KAJ8123098.1"/>
    <property type="molecule type" value="Genomic_DNA"/>
</dbReference>
<gene>
    <name evidence="1" type="ORF">ONZ43_g867</name>
</gene>
<reference evidence="1" key="1">
    <citation type="submission" date="2022-11" db="EMBL/GenBank/DDBJ databases">
        <title>Genome Sequence of Nemania bipapillata.</title>
        <authorList>
            <person name="Buettner E."/>
        </authorList>
    </citation>
    <scope>NUCLEOTIDE SEQUENCE</scope>
    <source>
        <strain evidence="1">CP14</strain>
    </source>
</reference>
<evidence type="ECO:0000313" key="2">
    <source>
        <dbReference type="Proteomes" id="UP001153334"/>
    </source>
</evidence>
<comment type="caution">
    <text evidence="1">The sequence shown here is derived from an EMBL/GenBank/DDBJ whole genome shotgun (WGS) entry which is preliminary data.</text>
</comment>
<organism evidence="1 2">
    <name type="scientific">Nemania bipapillata</name>
    <dbReference type="NCBI Taxonomy" id="110536"/>
    <lineage>
        <taxon>Eukaryota</taxon>
        <taxon>Fungi</taxon>
        <taxon>Dikarya</taxon>
        <taxon>Ascomycota</taxon>
        <taxon>Pezizomycotina</taxon>
        <taxon>Sordariomycetes</taxon>
        <taxon>Xylariomycetidae</taxon>
        <taxon>Xylariales</taxon>
        <taxon>Xylariaceae</taxon>
        <taxon>Nemania</taxon>
    </lineage>
</organism>
<keyword evidence="2" id="KW-1185">Reference proteome</keyword>
<sequence>MERNTTWTIDPQTFHFAACSGARLVNIVVASQGSNPAQMSLVGNPQMITYHAGGNNCGFGDVVSSCIYQPLGKYGPEYPDPSGVCAMQLADHNGYINNASERGGLYYDELATVVDLLKDPAVKNNKDFRLYILGYAHFFNLGANYCDDISFGALATIPGGNAPKVSNRLRTDLNDAVERVNHILKRVANDAGDPRVKFLDISPAFNGHRFCENNHKYIDQWYSPDVWLWNFNTPSDDPPADIALMSEWLDGNYLPDGTPLRNFADGTLIGAEMQGGVETEGTGGSSGPQPELVPKALSP</sequence>
<evidence type="ECO:0000313" key="1">
    <source>
        <dbReference type="EMBL" id="KAJ8123098.1"/>
    </source>
</evidence>